<dbReference type="AlphaFoldDB" id="L8X3Y7"/>
<keyword evidence="4" id="KW-0813">Transport</keyword>
<evidence type="ECO:0000256" key="4">
    <source>
        <dbReference type="ARBA" id="ARBA00022448"/>
    </source>
</evidence>
<keyword evidence="12" id="KW-0325">Glycoprotein</keyword>
<keyword evidence="10" id="KW-0406">Ion transport</keyword>
<feature type="compositionally biased region" description="Polar residues" evidence="14">
    <location>
        <begin position="791"/>
        <end position="801"/>
    </location>
</feature>
<name>L8X3Y7_THACA</name>
<dbReference type="Pfam" id="PF01794">
    <property type="entry name" value="Ferric_reduct"/>
    <property type="match status" value="1"/>
</dbReference>
<dbReference type="PANTHER" id="PTHR32361:SF9">
    <property type="entry name" value="FERRIC REDUCTASE TRANSMEMBRANE COMPONENT 3-RELATED"/>
    <property type="match status" value="1"/>
</dbReference>
<dbReference type="InterPro" id="IPR017927">
    <property type="entry name" value="FAD-bd_FR_type"/>
</dbReference>
<feature type="domain" description="FAD-binding FR-type" evidence="16">
    <location>
        <begin position="520"/>
        <end position="670"/>
    </location>
</feature>
<evidence type="ECO:0000256" key="7">
    <source>
        <dbReference type="ARBA" id="ARBA00022982"/>
    </source>
</evidence>
<dbReference type="OMA" id="WTKDLWD"/>
<dbReference type="EC" id="1.16.1.9" evidence="3"/>
<gene>
    <name evidence="17" type="ORF">AG1IA_00923</name>
</gene>
<feature type="transmembrane region" description="Helical" evidence="15">
    <location>
        <begin position="350"/>
        <end position="368"/>
    </location>
</feature>
<feature type="region of interest" description="Disordered" evidence="14">
    <location>
        <begin position="763"/>
        <end position="801"/>
    </location>
</feature>
<dbReference type="Gene3D" id="3.40.50.80">
    <property type="entry name" value="Nucleotide-binding domain of ferredoxin-NADP reductase (FNR) module"/>
    <property type="match status" value="1"/>
</dbReference>
<evidence type="ECO:0000256" key="1">
    <source>
        <dbReference type="ARBA" id="ARBA00004651"/>
    </source>
</evidence>
<evidence type="ECO:0000256" key="11">
    <source>
        <dbReference type="ARBA" id="ARBA00023136"/>
    </source>
</evidence>
<evidence type="ECO:0000256" key="13">
    <source>
        <dbReference type="ARBA" id="ARBA00048483"/>
    </source>
</evidence>
<evidence type="ECO:0000256" key="12">
    <source>
        <dbReference type="ARBA" id="ARBA00023180"/>
    </source>
</evidence>
<protein>
    <recommendedName>
        <fullName evidence="3">ferric-chelate reductase (NADPH)</fullName>
        <ecNumber evidence="3">1.16.1.9</ecNumber>
    </recommendedName>
</protein>
<evidence type="ECO:0000256" key="15">
    <source>
        <dbReference type="SAM" id="Phobius"/>
    </source>
</evidence>
<feature type="region of interest" description="Disordered" evidence="14">
    <location>
        <begin position="899"/>
        <end position="947"/>
    </location>
</feature>
<reference evidence="17 18" key="1">
    <citation type="journal article" date="2013" name="Nat. Commun.">
        <title>The evolution and pathogenic mechanisms of the rice sheath blight pathogen.</title>
        <authorList>
            <person name="Zheng A."/>
            <person name="Lin R."/>
            <person name="Xu L."/>
            <person name="Qin P."/>
            <person name="Tang C."/>
            <person name="Ai P."/>
            <person name="Zhang D."/>
            <person name="Liu Y."/>
            <person name="Sun Z."/>
            <person name="Feng H."/>
            <person name="Wang Y."/>
            <person name="Chen Y."/>
            <person name="Liang X."/>
            <person name="Fu R."/>
            <person name="Li Q."/>
            <person name="Zhang J."/>
            <person name="Yu X."/>
            <person name="Xie Z."/>
            <person name="Ding L."/>
            <person name="Guan P."/>
            <person name="Tang J."/>
            <person name="Liang Y."/>
            <person name="Wang S."/>
            <person name="Deng Q."/>
            <person name="Li S."/>
            <person name="Zhu J."/>
            <person name="Wang L."/>
            <person name="Liu H."/>
            <person name="Li P."/>
        </authorList>
    </citation>
    <scope>NUCLEOTIDE SEQUENCE [LARGE SCALE GENOMIC DNA]</scope>
    <source>
        <strain evidence="18">AG-1 IA</strain>
    </source>
</reference>
<evidence type="ECO:0000256" key="14">
    <source>
        <dbReference type="SAM" id="MobiDB-lite"/>
    </source>
</evidence>
<proteinExistence type="inferred from homology"/>
<dbReference type="Pfam" id="PF08030">
    <property type="entry name" value="NAD_binding_6"/>
    <property type="match status" value="1"/>
</dbReference>
<evidence type="ECO:0000256" key="10">
    <source>
        <dbReference type="ARBA" id="ARBA00023065"/>
    </source>
</evidence>
<evidence type="ECO:0000256" key="5">
    <source>
        <dbReference type="ARBA" id="ARBA00022475"/>
    </source>
</evidence>
<keyword evidence="7" id="KW-0249">Electron transport</keyword>
<dbReference type="STRING" id="983506.L8X3Y7"/>
<accession>L8X3Y7</accession>
<comment type="subcellular location">
    <subcellularLocation>
        <location evidence="1">Cell membrane</location>
        <topology evidence="1">Multi-pass membrane protein</topology>
    </subcellularLocation>
</comment>
<dbReference type="InterPro" id="IPR051410">
    <property type="entry name" value="Ferric/Cupric_Reductase"/>
</dbReference>
<dbReference type="PANTHER" id="PTHR32361">
    <property type="entry name" value="FERRIC/CUPRIC REDUCTASE TRANSMEMBRANE COMPONENT"/>
    <property type="match status" value="1"/>
</dbReference>
<comment type="similarity">
    <text evidence="2">Belongs to the ferric reductase (FRE) family.</text>
</comment>
<feature type="compositionally biased region" description="Low complexity" evidence="14">
    <location>
        <begin position="910"/>
        <end position="923"/>
    </location>
</feature>
<evidence type="ECO:0000256" key="9">
    <source>
        <dbReference type="ARBA" id="ARBA00023002"/>
    </source>
</evidence>
<dbReference type="GO" id="GO:0006826">
    <property type="term" value="P:iron ion transport"/>
    <property type="evidence" value="ECO:0007669"/>
    <property type="project" value="TreeGrafter"/>
</dbReference>
<feature type="compositionally biased region" description="Polar residues" evidence="14">
    <location>
        <begin position="430"/>
        <end position="440"/>
    </location>
</feature>
<evidence type="ECO:0000256" key="6">
    <source>
        <dbReference type="ARBA" id="ARBA00022692"/>
    </source>
</evidence>
<comment type="caution">
    <text evidence="17">The sequence shown here is derived from an EMBL/GenBank/DDBJ whole genome shotgun (WGS) entry which is preliminary data.</text>
</comment>
<evidence type="ECO:0000256" key="2">
    <source>
        <dbReference type="ARBA" id="ARBA00006278"/>
    </source>
</evidence>
<feature type="transmembrane region" description="Helical" evidence="15">
    <location>
        <begin position="154"/>
        <end position="175"/>
    </location>
</feature>
<dbReference type="InterPro" id="IPR017938">
    <property type="entry name" value="Riboflavin_synthase-like_b-brl"/>
</dbReference>
<dbReference type="InterPro" id="IPR013130">
    <property type="entry name" value="Fe3_Rdtase_TM_dom"/>
</dbReference>
<feature type="transmembrane region" description="Helical" evidence="15">
    <location>
        <begin position="237"/>
        <end position="261"/>
    </location>
</feature>
<keyword evidence="8 15" id="KW-1133">Transmembrane helix</keyword>
<keyword evidence="18" id="KW-1185">Reference proteome</keyword>
<dbReference type="InterPro" id="IPR039261">
    <property type="entry name" value="FNR_nucleotide-bd"/>
</dbReference>
<feature type="region of interest" description="Disordered" evidence="14">
    <location>
        <begin position="464"/>
        <end position="484"/>
    </location>
</feature>
<comment type="catalytic activity">
    <reaction evidence="13">
        <text>2 a Fe(II)-siderophore + NADP(+) + H(+) = 2 a Fe(III)-siderophore + NADPH</text>
        <dbReference type="Rhea" id="RHEA:28795"/>
        <dbReference type="Rhea" id="RHEA-COMP:11342"/>
        <dbReference type="Rhea" id="RHEA-COMP:11344"/>
        <dbReference type="ChEBI" id="CHEBI:15378"/>
        <dbReference type="ChEBI" id="CHEBI:29033"/>
        <dbReference type="ChEBI" id="CHEBI:29034"/>
        <dbReference type="ChEBI" id="CHEBI:57783"/>
        <dbReference type="ChEBI" id="CHEBI:58349"/>
        <dbReference type="EC" id="1.16.1.9"/>
    </reaction>
</comment>
<feature type="transmembrane region" description="Helical" evidence="15">
    <location>
        <begin position="84"/>
        <end position="104"/>
    </location>
</feature>
<sequence length="1231" mass="136084">MSTSTPYCELPFTDVVPSSTASVANSYRPPLATGTGGARPANTASATHYAYGNPNPTTPAFLSDYQWIATYLAIHKMSTTSYRYAYMLWLAVTLVTVVVGIAHITGRRTTVLGVIWRKYTLRRRTWRKQASLRAIQKSKEPHRQPYSLPSNAQLVAVTILFVAAALLCCVGPDYISPWTRMWDLKANLTAPVLARRDFMQAFHDIERRAPIASTPTTRQPEYTIPKAWWTAGGRTGIIAFSLFPLCVLFALKAPPFAVFALPFTTQMHFDKLALLHRWSGRIIWIITTIHVATWGVQLGRDKRHGKGGIGWDYVWVYPLFIYGLIGYILMTLLVVLSLSPIRTHRYETFYLLHVILVPLTLIFSALHFPQIWHWCWVALGLWGGERLFRWARGAWVNGALGPWGNFGPVGSVPEPSSLAEKSADTWEMSARQSGNNSRSTLQEDKQPSVRIVSQVPQTNELLKYFSPTHPPKQSRESVEVNGARRERPWSITSLHTDESAMPRTSFSELIPRKAGTADSYGPVHTVVSPTRPLVNRPSSSVQHAMVLPPPGFAHCVILPGRTVRLTVVTARPMKWAPGQHVLLCVPSVSQWTTHPFTIAGACDERSTGVGARGREISLIIRARAGFTKHLWEEIMHGSGHHHAHEHGEKLRRGITLRASIDGPFGSAAREDWTKYSTAIMVAGGSGVAFALSVLEALCLKIVSGEEIKTKRIRFVWMIREYAHVQWCAGILRRCREMVPNKDQLQIEIFVTNHQAQTIEALSSLPSGTEDAMLQPPAPRFARDGRPRPDSVASNDSLDSTISSNSIAELNPEEHPDGDLGTHVLDYTNFDGEEDTRTAAEATLSKKVKKEGKIRRARSKKIAAAVSAKLHLEEKRKSMKDFFSHGNSHDDEPLAVPQPRYAQHASGSGSGSNTPMSSSPSGTPKFPLSPVGTPKIGGEATLRPPLFTDPTYRSSVAESMFSRGSVYDDSRSIFGADDPVFEMDDEEMDDINHIAELARPGKPKLDKILADEVERAQGELVVACCGPTSLNAAMRKFVADQLSPAKVWRGDMSGILGASVKVSRWIVQVISDFLINQALAWLIYPRVTCRLVKWALRLDGIRIKFNNQKSLAGPGQGQISINRSNSLARLDLVTTNKCLSTHDSGVVSTTARLTSLPVFLILDRTSSYGNVPSNWRMKRTQKTLTVALLGLLEYAFDCARASAAGHLPYDVHTLSNAIPPNQSPTLTTTLNL</sequence>
<dbReference type="InterPro" id="IPR013112">
    <property type="entry name" value="FAD-bd_8"/>
</dbReference>
<feature type="transmembrane region" description="Helical" evidence="15">
    <location>
        <begin position="282"/>
        <end position="299"/>
    </location>
</feature>
<evidence type="ECO:0000313" key="17">
    <source>
        <dbReference type="EMBL" id="ELU45026.1"/>
    </source>
</evidence>
<evidence type="ECO:0000256" key="3">
    <source>
        <dbReference type="ARBA" id="ARBA00012668"/>
    </source>
</evidence>
<dbReference type="SUPFAM" id="SSF63380">
    <property type="entry name" value="Riboflavin synthase domain-like"/>
    <property type="match status" value="1"/>
</dbReference>
<dbReference type="Proteomes" id="UP000011668">
    <property type="component" value="Unassembled WGS sequence"/>
</dbReference>
<dbReference type="GO" id="GO:0052851">
    <property type="term" value="F:ferric-chelate reductase (NADPH) activity"/>
    <property type="evidence" value="ECO:0007669"/>
    <property type="project" value="UniProtKB-EC"/>
</dbReference>
<evidence type="ECO:0000259" key="16">
    <source>
        <dbReference type="PROSITE" id="PS51384"/>
    </source>
</evidence>
<keyword evidence="6 15" id="KW-0812">Transmembrane</keyword>
<dbReference type="GO" id="GO:0006879">
    <property type="term" value="P:intracellular iron ion homeostasis"/>
    <property type="evidence" value="ECO:0007669"/>
    <property type="project" value="TreeGrafter"/>
</dbReference>
<dbReference type="SUPFAM" id="SSF52343">
    <property type="entry name" value="Ferredoxin reductase-like, C-terminal NADP-linked domain"/>
    <property type="match status" value="1"/>
</dbReference>
<evidence type="ECO:0000256" key="8">
    <source>
        <dbReference type="ARBA" id="ARBA00022989"/>
    </source>
</evidence>
<dbReference type="OrthoDB" id="10006946at2759"/>
<dbReference type="GO" id="GO:0005886">
    <property type="term" value="C:plasma membrane"/>
    <property type="evidence" value="ECO:0007669"/>
    <property type="project" value="UniProtKB-SubCell"/>
</dbReference>
<keyword evidence="9" id="KW-0560">Oxidoreductase</keyword>
<dbReference type="EMBL" id="AFRT01000220">
    <property type="protein sequence ID" value="ELU45026.1"/>
    <property type="molecule type" value="Genomic_DNA"/>
</dbReference>
<evidence type="ECO:0000313" key="18">
    <source>
        <dbReference type="Proteomes" id="UP000011668"/>
    </source>
</evidence>
<dbReference type="SFLD" id="SFLDS00052">
    <property type="entry name" value="Ferric_Reductase_Domain"/>
    <property type="match status" value="1"/>
</dbReference>
<dbReference type="GO" id="GO:0015677">
    <property type="term" value="P:copper ion import"/>
    <property type="evidence" value="ECO:0007669"/>
    <property type="project" value="TreeGrafter"/>
</dbReference>
<keyword evidence="5" id="KW-1003">Cell membrane</keyword>
<feature type="region of interest" description="Disordered" evidence="14">
    <location>
        <begin position="423"/>
        <end position="448"/>
    </location>
</feature>
<dbReference type="InterPro" id="IPR013121">
    <property type="entry name" value="Fe_red_NAD-bd_6"/>
</dbReference>
<dbReference type="Pfam" id="PF08022">
    <property type="entry name" value="FAD_binding_8"/>
    <property type="match status" value="1"/>
</dbReference>
<keyword evidence="11 15" id="KW-0472">Membrane</keyword>
<feature type="transmembrane region" description="Helical" evidence="15">
    <location>
        <begin position="319"/>
        <end position="338"/>
    </location>
</feature>
<dbReference type="PROSITE" id="PS51384">
    <property type="entry name" value="FAD_FR"/>
    <property type="match status" value="1"/>
</dbReference>
<dbReference type="HOGENOM" id="CLU_009442_0_0_1"/>
<feature type="compositionally biased region" description="Basic and acidic residues" evidence="14">
    <location>
        <begin position="473"/>
        <end position="484"/>
    </location>
</feature>
<dbReference type="CDD" id="cd06186">
    <property type="entry name" value="NOX_Duox_like_FAD_NADP"/>
    <property type="match status" value="1"/>
</dbReference>
<organism evidence="17 18">
    <name type="scientific">Thanatephorus cucumeris (strain AG1-IA)</name>
    <name type="common">Rice sheath blight fungus</name>
    <name type="synonym">Rhizoctonia solani</name>
    <dbReference type="NCBI Taxonomy" id="983506"/>
    <lineage>
        <taxon>Eukaryota</taxon>
        <taxon>Fungi</taxon>
        <taxon>Dikarya</taxon>
        <taxon>Basidiomycota</taxon>
        <taxon>Agaricomycotina</taxon>
        <taxon>Agaricomycetes</taxon>
        <taxon>Cantharellales</taxon>
        <taxon>Ceratobasidiaceae</taxon>
        <taxon>Rhizoctonia</taxon>
        <taxon>Rhizoctonia solani AG-1</taxon>
    </lineage>
</organism>